<dbReference type="Pfam" id="PF01212">
    <property type="entry name" value="Beta_elim_lyase"/>
    <property type="match status" value="1"/>
</dbReference>
<dbReference type="InterPro" id="IPR015421">
    <property type="entry name" value="PyrdxlP-dep_Trfase_major"/>
</dbReference>
<evidence type="ECO:0000256" key="1">
    <source>
        <dbReference type="ARBA" id="ARBA00001933"/>
    </source>
</evidence>
<dbReference type="GO" id="GO:0006520">
    <property type="term" value="P:amino acid metabolic process"/>
    <property type="evidence" value="ECO:0007669"/>
    <property type="project" value="InterPro"/>
</dbReference>
<gene>
    <name evidence="5" type="ORF">FHI56_07440</name>
</gene>
<protein>
    <submittedName>
        <fullName evidence="5">Aminotransferase class V-fold PLP-dependent enzyme</fullName>
    </submittedName>
</protein>
<evidence type="ECO:0000256" key="3">
    <source>
        <dbReference type="ARBA" id="ARBA00022898"/>
    </source>
</evidence>
<dbReference type="InterPro" id="IPR015422">
    <property type="entry name" value="PyrdxlP-dep_Trfase_small"/>
</dbReference>
<dbReference type="GO" id="GO:0016829">
    <property type="term" value="F:lyase activity"/>
    <property type="evidence" value="ECO:0007669"/>
    <property type="project" value="InterPro"/>
</dbReference>
<dbReference type="Proteomes" id="UP000322622">
    <property type="component" value="Chromosome"/>
</dbReference>
<comment type="cofactor">
    <cofactor evidence="1">
        <name>pyridoxal 5'-phosphate</name>
        <dbReference type="ChEBI" id="CHEBI:597326"/>
    </cofactor>
</comment>
<name>A0AB37CLP9_STRSL</name>
<dbReference type="Gene3D" id="3.90.1150.10">
    <property type="entry name" value="Aspartate Aminotransferase, domain 1"/>
    <property type="match status" value="1"/>
</dbReference>
<dbReference type="EMBL" id="CP040804">
    <property type="protein sequence ID" value="QEM32727.1"/>
    <property type="molecule type" value="Genomic_DNA"/>
</dbReference>
<organism evidence="5 6">
    <name type="scientific">Streptococcus salivarius</name>
    <dbReference type="NCBI Taxonomy" id="1304"/>
    <lineage>
        <taxon>Bacteria</taxon>
        <taxon>Bacillati</taxon>
        <taxon>Bacillota</taxon>
        <taxon>Bacilli</taxon>
        <taxon>Lactobacillales</taxon>
        <taxon>Streptococcaceae</taxon>
        <taxon>Streptococcus</taxon>
    </lineage>
</organism>
<dbReference type="Gene3D" id="3.40.640.10">
    <property type="entry name" value="Type I PLP-dependent aspartate aminotransferase-like (Major domain)"/>
    <property type="match status" value="1"/>
</dbReference>
<accession>A0AB37CLP9</accession>
<keyword evidence="5" id="KW-0808">Transferase</keyword>
<dbReference type="AlphaFoldDB" id="A0AB37CLP9"/>
<keyword evidence="3" id="KW-0663">Pyridoxal phosphate</keyword>
<dbReference type="InterPro" id="IPR015424">
    <property type="entry name" value="PyrdxlP-dep_Trfase"/>
</dbReference>
<keyword evidence="5" id="KW-0032">Aminotransferase</keyword>
<evidence type="ECO:0000313" key="6">
    <source>
        <dbReference type="Proteomes" id="UP000322622"/>
    </source>
</evidence>
<evidence type="ECO:0000313" key="5">
    <source>
        <dbReference type="EMBL" id="QEM32727.1"/>
    </source>
</evidence>
<dbReference type="PANTHER" id="PTHR48097:SF5">
    <property type="entry name" value="LOW SPECIFICITY L-THREONINE ALDOLASE"/>
    <property type="match status" value="1"/>
</dbReference>
<proteinExistence type="inferred from homology"/>
<feature type="domain" description="Aromatic amino acid beta-eliminating lyase/threonine aldolase" evidence="4">
    <location>
        <begin position="16"/>
        <end position="297"/>
    </location>
</feature>
<dbReference type="SUPFAM" id="SSF53383">
    <property type="entry name" value="PLP-dependent transferases"/>
    <property type="match status" value="1"/>
</dbReference>
<evidence type="ECO:0000259" key="4">
    <source>
        <dbReference type="Pfam" id="PF01212"/>
    </source>
</evidence>
<dbReference type="InterPro" id="IPR001597">
    <property type="entry name" value="ArAA_b-elim_lyase/Thr_aldolase"/>
</dbReference>
<reference evidence="5 6" key="1">
    <citation type="submission" date="2019-06" db="EMBL/GenBank/DDBJ databases">
        <title>Complete genome sequence of Streptococcus salivarius LAB813.</title>
        <authorList>
            <person name="Levesque C.M."/>
            <person name="Gong S.-G."/>
            <person name="Dufour D."/>
            <person name="Barbour A."/>
        </authorList>
    </citation>
    <scope>NUCLEOTIDE SEQUENCE [LARGE SCALE GENOMIC DNA]</scope>
    <source>
        <strain evidence="5 6">LAB813</strain>
    </source>
</reference>
<sequence length="349" mass="39065">MQMKTQLNFANDYLQGAHPNILKRMMETNQVEMTGYGTDPITKSAIEQIREACDCLQAEVRFLMGGTQSNQIMIDSLLQSYQGVIAAKTGHVSVHEAGAIEFGGHKVLELDTADGKLTAQQIKETIEDYWADGNHEHMVMPGMVYISQPTELGTLYSREELEAIAQVCRKHDVKLFVDGARLAYALACPENDVTLADLAQLCDAFYIGGTKCGAMFGEAVVIPNPRLLPHMTTIIKQHGALLAKGRLLGIQFDELFKNHLYNTIGHDAITYANQIRQACKRAGLPLYFENPTNQIFCLVTKEQMEKLSEKVVYSFWEKYDDELTVIRFATSWSTQKEDVEALCQVIEGL</sequence>
<comment type="similarity">
    <text evidence="2">Belongs to the threonine aldolase family.</text>
</comment>
<dbReference type="GO" id="GO:0008483">
    <property type="term" value="F:transaminase activity"/>
    <property type="evidence" value="ECO:0007669"/>
    <property type="project" value="UniProtKB-KW"/>
</dbReference>
<dbReference type="PANTHER" id="PTHR48097">
    <property type="entry name" value="L-THREONINE ALDOLASE-RELATED"/>
    <property type="match status" value="1"/>
</dbReference>
<evidence type="ECO:0000256" key="2">
    <source>
        <dbReference type="ARBA" id="ARBA00006966"/>
    </source>
</evidence>